<dbReference type="AlphaFoldDB" id="A0A6I4SRR3"/>
<comment type="caution">
    <text evidence="5">The sequence shown here is derived from an EMBL/GenBank/DDBJ whole genome shotgun (WGS) entry which is preliminary data.</text>
</comment>
<evidence type="ECO:0000313" key="5">
    <source>
        <dbReference type="EMBL" id="MXO58505.1"/>
    </source>
</evidence>
<dbReference type="GO" id="GO:0051205">
    <property type="term" value="P:protein insertion into membrane"/>
    <property type="evidence" value="ECO:0007669"/>
    <property type="project" value="TreeGrafter"/>
</dbReference>
<name>A0A6I4SRR3_9SPHN</name>
<dbReference type="Pfam" id="PF04355">
    <property type="entry name" value="BamE"/>
    <property type="match status" value="1"/>
</dbReference>
<keyword evidence="2" id="KW-0472">Membrane</keyword>
<dbReference type="GO" id="GO:0030674">
    <property type="term" value="F:protein-macromolecule adaptor activity"/>
    <property type="evidence" value="ECO:0007669"/>
    <property type="project" value="TreeGrafter"/>
</dbReference>
<keyword evidence="1" id="KW-0732">Signal</keyword>
<keyword evidence="3" id="KW-0998">Cell outer membrane</keyword>
<proteinExistence type="predicted"/>
<reference evidence="5 6" key="1">
    <citation type="submission" date="2019-12" db="EMBL/GenBank/DDBJ databases">
        <title>Genomic-based taxomic classification of the family Erythrobacteraceae.</title>
        <authorList>
            <person name="Xu L."/>
        </authorList>
    </citation>
    <scope>NUCLEOTIDE SEQUENCE [LARGE SCALE GENOMIC DNA]</scope>
    <source>
        <strain evidence="5 6">MCCC 1K01500</strain>
    </source>
</reference>
<evidence type="ECO:0000256" key="1">
    <source>
        <dbReference type="ARBA" id="ARBA00022729"/>
    </source>
</evidence>
<accession>A0A6I4SRR3</accession>
<dbReference type="OrthoDB" id="7160681at2"/>
<protein>
    <submittedName>
        <fullName evidence="5">Outer membrane protein assembly factor BamE</fullName>
    </submittedName>
</protein>
<keyword evidence="6" id="KW-1185">Reference proteome</keyword>
<evidence type="ECO:0000256" key="3">
    <source>
        <dbReference type="ARBA" id="ARBA00023237"/>
    </source>
</evidence>
<dbReference type="GO" id="GO:0043165">
    <property type="term" value="P:Gram-negative-bacterium-type cell outer membrane assembly"/>
    <property type="evidence" value="ECO:0007669"/>
    <property type="project" value="TreeGrafter"/>
</dbReference>
<dbReference type="InterPro" id="IPR026592">
    <property type="entry name" value="BamE"/>
</dbReference>
<dbReference type="GO" id="GO:1990063">
    <property type="term" value="C:Bam protein complex"/>
    <property type="evidence" value="ECO:0007669"/>
    <property type="project" value="TreeGrafter"/>
</dbReference>
<evidence type="ECO:0000256" key="2">
    <source>
        <dbReference type="ARBA" id="ARBA00023136"/>
    </source>
</evidence>
<dbReference type="Proteomes" id="UP000433652">
    <property type="component" value="Unassembled WGS sequence"/>
</dbReference>
<gene>
    <name evidence="5" type="primary">bamE</name>
    <name evidence="5" type="ORF">GRI89_02975</name>
</gene>
<evidence type="ECO:0000259" key="4">
    <source>
        <dbReference type="Pfam" id="PF04355"/>
    </source>
</evidence>
<dbReference type="InterPro" id="IPR007450">
    <property type="entry name" value="BamE_dom"/>
</dbReference>
<dbReference type="EMBL" id="WTYM01000026">
    <property type="protein sequence ID" value="MXO58505.1"/>
    <property type="molecule type" value="Genomic_DNA"/>
</dbReference>
<evidence type="ECO:0000313" key="6">
    <source>
        <dbReference type="Proteomes" id="UP000433652"/>
    </source>
</evidence>
<dbReference type="InterPro" id="IPR037873">
    <property type="entry name" value="BamE-like"/>
</dbReference>
<dbReference type="Gene3D" id="3.30.1450.10">
    <property type="match status" value="1"/>
</dbReference>
<feature type="domain" description="Outer membrane protein assembly factor BamE" evidence="4">
    <location>
        <begin position="19"/>
        <end position="92"/>
    </location>
</feature>
<dbReference type="PANTHER" id="PTHR37482">
    <property type="entry name" value="OUTER MEMBRANE PROTEIN ASSEMBLY FACTOR BAME"/>
    <property type="match status" value="1"/>
</dbReference>
<organism evidence="5 6">
    <name type="scientific">Croceibacterium salegens</name>
    <dbReference type="NCBI Taxonomy" id="1737568"/>
    <lineage>
        <taxon>Bacteria</taxon>
        <taxon>Pseudomonadati</taxon>
        <taxon>Pseudomonadota</taxon>
        <taxon>Alphaproteobacteria</taxon>
        <taxon>Sphingomonadales</taxon>
        <taxon>Erythrobacteraceae</taxon>
        <taxon>Croceibacterium</taxon>
    </lineage>
</organism>
<sequence length="143" mass="15056">MLGALTLTAGCTTINEHRGYIVDETLLQAVHPGIDNRQSVEATLGRPSFTSMFGAPTWYYVSSLSAQKPFGDAKFKQHTVLAVSFDDAGNVITADRSGLDAIVRIDPEGDETPTLGRERSFLQDLFGNIGQVGAGAPGAGGGQ</sequence>
<dbReference type="PANTHER" id="PTHR37482:SF1">
    <property type="entry name" value="OUTER MEMBRANE PROTEIN ASSEMBLY FACTOR BAME"/>
    <property type="match status" value="1"/>
</dbReference>